<dbReference type="GO" id="GO:0004061">
    <property type="term" value="F:arylformamidase activity"/>
    <property type="evidence" value="ECO:0007669"/>
    <property type="project" value="InterPro"/>
</dbReference>
<dbReference type="Gene3D" id="3.50.30.50">
    <property type="entry name" value="Putative cyclase"/>
    <property type="match status" value="1"/>
</dbReference>
<dbReference type="PANTHER" id="PTHR31118:SF12">
    <property type="entry name" value="CYCLASE-LIKE PROTEIN 2"/>
    <property type="match status" value="1"/>
</dbReference>
<evidence type="ECO:0008006" key="4">
    <source>
        <dbReference type="Google" id="ProtNLM"/>
    </source>
</evidence>
<dbReference type="Proteomes" id="UP000518752">
    <property type="component" value="Unassembled WGS sequence"/>
</dbReference>
<keyword evidence="3" id="KW-1185">Reference proteome</keyword>
<dbReference type="SUPFAM" id="SSF102198">
    <property type="entry name" value="Putative cyclase"/>
    <property type="match status" value="1"/>
</dbReference>
<evidence type="ECO:0000313" key="3">
    <source>
        <dbReference type="Proteomes" id="UP000518752"/>
    </source>
</evidence>
<dbReference type="Pfam" id="PF04199">
    <property type="entry name" value="Cyclase"/>
    <property type="match status" value="1"/>
</dbReference>
<dbReference type="InterPro" id="IPR037175">
    <property type="entry name" value="KFase_sf"/>
</dbReference>
<evidence type="ECO:0000313" key="2">
    <source>
        <dbReference type="EMBL" id="KAF5379577.1"/>
    </source>
</evidence>
<proteinExistence type="inferred from homology"/>
<reference evidence="2 3" key="1">
    <citation type="journal article" date="2020" name="ISME J.">
        <title>Uncovering the hidden diversity of litter-decomposition mechanisms in mushroom-forming fungi.</title>
        <authorList>
            <person name="Floudas D."/>
            <person name="Bentzer J."/>
            <person name="Ahren D."/>
            <person name="Johansson T."/>
            <person name="Persson P."/>
            <person name="Tunlid A."/>
        </authorList>
    </citation>
    <scope>NUCLEOTIDE SEQUENCE [LARGE SCALE GENOMIC DNA]</scope>
    <source>
        <strain evidence="2 3">CBS 406.79</strain>
    </source>
</reference>
<dbReference type="InterPro" id="IPR007325">
    <property type="entry name" value="KFase/CYL"/>
</dbReference>
<dbReference type="EMBL" id="JAACJN010000069">
    <property type="protein sequence ID" value="KAF5379577.1"/>
    <property type="molecule type" value="Genomic_DNA"/>
</dbReference>
<organism evidence="2 3">
    <name type="scientific">Collybiopsis confluens</name>
    <dbReference type="NCBI Taxonomy" id="2823264"/>
    <lineage>
        <taxon>Eukaryota</taxon>
        <taxon>Fungi</taxon>
        <taxon>Dikarya</taxon>
        <taxon>Basidiomycota</taxon>
        <taxon>Agaricomycotina</taxon>
        <taxon>Agaricomycetes</taxon>
        <taxon>Agaricomycetidae</taxon>
        <taxon>Agaricales</taxon>
        <taxon>Marasmiineae</taxon>
        <taxon>Omphalotaceae</taxon>
        <taxon>Collybiopsis</taxon>
    </lineage>
</organism>
<comment type="similarity">
    <text evidence="1">Belongs to the Cyclase 1 superfamily.</text>
</comment>
<name>A0A8H5HA83_9AGAR</name>
<dbReference type="GO" id="GO:0019441">
    <property type="term" value="P:L-tryptophan catabolic process to kynurenine"/>
    <property type="evidence" value="ECO:0007669"/>
    <property type="project" value="InterPro"/>
</dbReference>
<protein>
    <recommendedName>
        <fullName evidence="4">Cyclase</fullName>
    </recommendedName>
</protein>
<evidence type="ECO:0000256" key="1">
    <source>
        <dbReference type="ARBA" id="ARBA00007865"/>
    </source>
</evidence>
<comment type="caution">
    <text evidence="2">The sequence shown here is derived from an EMBL/GenBank/DDBJ whole genome shotgun (WGS) entry which is preliminary data.</text>
</comment>
<dbReference type="OrthoDB" id="7108654at2759"/>
<gene>
    <name evidence="2" type="ORF">D9757_009249</name>
</gene>
<sequence>MASQRGLVDLSHPLDPERVSLWPTMPSFTCCPYATIPQHGFSVHTLSMGTHTGTHVDAPSHFIPGGKSIDQIPLDVLHGPALVIDLTSKHAKELIVWKDDLSPYADQMQPGVIVLLHTGWSQYWTIDSEYFDHPTWKQKLRERCWSVEY</sequence>
<dbReference type="PANTHER" id="PTHR31118">
    <property type="entry name" value="CYCLASE-LIKE PROTEIN 2"/>
    <property type="match status" value="1"/>
</dbReference>
<accession>A0A8H5HA83</accession>
<dbReference type="AlphaFoldDB" id="A0A8H5HA83"/>